<dbReference type="AlphaFoldDB" id="A0A7W1WSA0"/>
<gene>
    <name evidence="1" type="ORF">H1191_12415</name>
</gene>
<dbReference type="EMBL" id="JACEIQ010000012">
    <property type="protein sequence ID" value="MBA4495111.1"/>
    <property type="molecule type" value="Genomic_DNA"/>
</dbReference>
<organism evidence="1 2">
    <name type="scientific">Paenactinomyces guangxiensis</name>
    <dbReference type="NCBI Taxonomy" id="1490290"/>
    <lineage>
        <taxon>Bacteria</taxon>
        <taxon>Bacillati</taxon>
        <taxon>Bacillota</taxon>
        <taxon>Bacilli</taxon>
        <taxon>Bacillales</taxon>
        <taxon>Thermoactinomycetaceae</taxon>
        <taxon>Paenactinomyces</taxon>
    </lineage>
</organism>
<comment type="caution">
    <text evidence="1">The sequence shown here is derived from an EMBL/GenBank/DDBJ whole genome shotgun (WGS) entry which is preliminary data.</text>
</comment>
<sequence length="55" mass="6764">MDINLEHEQIDILKKLIEEEIKRNGETDELKRLKFSIYNQTTLWQLPRYDWSKAE</sequence>
<accession>A0A7W1WSA0</accession>
<proteinExistence type="predicted"/>
<reference evidence="1 2" key="1">
    <citation type="submission" date="2020-07" db="EMBL/GenBank/DDBJ databases">
        <authorList>
            <person name="Feng H."/>
        </authorList>
    </citation>
    <scope>NUCLEOTIDE SEQUENCE [LARGE SCALE GENOMIC DNA]</scope>
    <source>
        <strain evidence="2">s-10</strain>
    </source>
</reference>
<evidence type="ECO:0000313" key="2">
    <source>
        <dbReference type="Proteomes" id="UP000535491"/>
    </source>
</evidence>
<protein>
    <submittedName>
        <fullName evidence="1">Uncharacterized protein</fullName>
    </submittedName>
</protein>
<name>A0A7W1WSA0_9BACL</name>
<dbReference type="Proteomes" id="UP000535491">
    <property type="component" value="Unassembled WGS sequence"/>
</dbReference>
<keyword evidence="2" id="KW-1185">Reference proteome</keyword>
<evidence type="ECO:0000313" key="1">
    <source>
        <dbReference type="EMBL" id="MBA4495111.1"/>
    </source>
</evidence>
<dbReference type="RefSeq" id="WP_181752354.1">
    <property type="nucleotide sequence ID" value="NZ_JACEIQ010000012.1"/>
</dbReference>